<reference evidence="1 2" key="1">
    <citation type="submission" date="2016-10" db="EMBL/GenBank/DDBJ databases">
        <title>The High Quality Genome of Vibrio splendidus K08M4.</title>
        <authorList>
            <person name="Wendling C."/>
            <person name="Chibani C.M."/>
            <person name="Hertel R."/>
            <person name="Sproer C."/>
            <person name="Bunk B."/>
            <person name="Overmann J."/>
            <person name="Roth O."/>
            <person name="Liesegang H."/>
        </authorList>
    </citation>
    <scope>NUCLEOTIDE SEQUENCE [LARGE SCALE GENOMIC DNA]</scope>
    <source>
        <strain evidence="1 2">K08M4</strain>
    </source>
</reference>
<dbReference type="RefSeq" id="WP_086049862.1">
    <property type="nucleotide sequence ID" value="NZ_CP017916.1"/>
</dbReference>
<evidence type="ECO:0000313" key="1">
    <source>
        <dbReference type="EMBL" id="ARP38908.1"/>
    </source>
</evidence>
<dbReference type="KEGG" id="vsy:K08M4_21750"/>
<keyword evidence="2" id="KW-1185">Reference proteome</keyword>
<evidence type="ECO:0008006" key="3">
    <source>
        <dbReference type="Google" id="ProtNLM"/>
    </source>
</evidence>
<accession>A0AA34TQP8</accession>
<gene>
    <name evidence="1" type="ORF">K08M4_21750</name>
</gene>
<protein>
    <recommendedName>
        <fullName evidence="3">Integrase</fullName>
    </recommendedName>
</protein>
<proteinExistence type="predicted"/>
<sequence>MSTDEILKFKLSLEGIPSALMPDEYSSSDGIDNLNDLVLCRDAEGEPHAVYHQVKWSFIPYDPVNKPVINFDMLVGRKALDEEQKQALEVWIAETKYILFLLMYYRQTGHTGRMTIGTLYLYYRLLSHMSCFCLKMISDNPFVTSLSLRDVFSSKMWIAKYLMQPDIPEWRIRLLRGLLSHLETIGENKTGIGIPKGVREDIEVDSEEKTVNQHPPIPPDIYVALLNRFDDSMDLIEPHIKKLEKFIARFSDPFYGRTEETQERHSRDILDFHYRPTFPEALSKYRLVGFAKTFDINSVRDLTMWLHKVQALLKMTIHIYTGMRDKEALRIEYNCVEQEEITSERKGDDGVVVEARMIDVISTTTKFTGYRKVSRWLLPEEALRAVTIVKGIARGLSAVCGVNYSEQKIFISPTVITHSAQRGQVAYPNLRKRHISHWISDITITDKDLSLLSAIDGSRDWMDNPVFGVGEIWPLTSHQGRRSLAMYGSNSGLVKLPTLRRQYHHVCAGMSRYYTNGFDKITQVFGVYDEDTGEYVLPEHHIIHEVQTGIHVAKAGQLMNELILGDESLFGKRGGYIERLRADTPDDEVFIIEVRAETERKVAAGEMTYRENLVGGCVGLTPCDDYVLGDVSAGHCLTCPDSSTKMSKVEALIVEIKQDMKKFEKNSGEYKSLAAELRALEDYREYKINRKETFNGG</sequence>
<dbReference type="EMBL" id="CP017916">
    <property type="protein sequence ID" value="ARP38908.1"/>
    <property type="molecule type" value="Genomic_DNA"/>
</dbReference>
<dbReference type="AlphaFoldDB" id="A0AA34TQP8"/>
<dbReference type="Proteomes" id="UP000194136">
    <property type="component" value="Chromosome 1"/>
</dbReference>
<organism evidence="1 2">
    <name type="scientific">Vibrio syngnathi</name>
    <dbReference type="NCBI Taxonomy" id="3034029"/>
    <lineage>
        <taxon>Bacteria</taxon>
        <taxon>Pseudomonadati</taxon>
        <taxon>Pseudomonadota</taxon>
        <taxon>Gammaproteobacteria</taxon>
        <taxon>Vibrionales</taxon>
        <taxon>Vibrionaceae</taxon>
        <taxon>Vibrio</taxon>
    </lineage>
</organism>
<evidence type="ECO:0000313" key="2">
    <source>
        <dbReference type="Proteomes" id="UP000194136"/>
    </source>
</evidence>
<name>A0AA34TQP8_9VIBR</name>